<dbReference type="AlphaFoldDB" id="A0A166Z8N6"/>
<dbReference type="CDD" id="cd02234">
    <property type="entry name" value="cupin_BLR7677-like"/>
    <property type="match status" value="1"/>
</dbReference>
<dbReference type="EMBL" id="AZHC01000029">
    <property type="protein sequence ID" value="OAA37661.1"/>
    <property type="molecule type" value="Genomic_DNA"/>
</dbReference>
<comment type="caution">
    <text evidence="2">The sequence shown here is derived from an EMBL/GenBank/DDBJ whole genome shotgun (WGS) entry which is preliminary data.</text>
</comment>
<dbReference type="STRING" id="1081105.A0A166Z8N6"/>
<sequence>MEQGRIVPDPPKYDKSRPFPLIELAFNNKLPNSPGKSSVGLLVTFPPNASTPPHRHAGASVSAFVLKGSLLNKMNDEPTKVFERGGTWFEAPGCHHKVSDNYSRTDEAQLLATLVVDSDVVDKGGVGALVEIDEEYKEAKS</sequence>
<organism evidence="2 3">
    <name type="scientific">Metarhizium rileyi (strain RCEF 4871)</name>
    <name type="common">Nomuraea rileyi</name>
    <dbReference type="NCBI Taxonomy" id="1649241"/>
    <lineage>
        <taxon>Eukaryota</taxon>
        <taxon>Fungi</taxon>
        <taxon>Dikarya</taxon>
        <taxon>Ascomycota</taxon>
        <taxon>Pezizomycotina</taxon>
        <taxon>Sordariomycetes</taxon>
        <taxon>Hypocreomycetidae</taxon>
        <taxon>Hypocreales</taxon>
        <taxon>Clavicipitaceae</taxon>
        <taxon>Metarhizium</taxon>
    </lineage>
</organism>
<name>A0A166Z8N6_METRR</name>
<dbReference type="OrthoDB" id="5793281at2759"/>
<dbReference type="OMA" id="HRHGGAN"/>
<dbReference type="Proteomes" id="UP000243498">
    <property type="component" value="Unassembled WGS sequence"/>
</dbReference>
<keyword evidence="3" id="KW-1185">Reference proteome</keyword>
<evidence type="ECO:0000259" key="1">
    <source>
        <dbReference type="Pfam" id="PF07883"/>
    </source>
</evidence>
<protein>
    <submittedName>
        <fullName evidence="2">RmlC-like jelly roll fold protein</fullName>
    </submittedName>
</protein>
<dbReference type="Gene3D" id="2.60.120.10">
    <property type="entry name" value="Jelly Rolls"/>
    <property type="match status" value="1"/>
</dbReference>
<evidence type="ECO:0000313" key="2">
    <source>
        <dbReference type="EMBL" id="OAA37661.1"/>
    </source>
</evidence>
<evidence type="ECO:0000313" key="3">
    <source>
        <dbReference type="Proteomes" id="UP000243498"/>
    </source>
</evidence>
<dbReference type="InterPro" id="IPR013096">
    <property type="entry name" value="Cupin_2"/>
</dbReference>
<dbReference type="InterPro" id="IPR011051">
    <property type="entry name" value="RmlC_Cupin_sf"/>
</dbReference>
<dbReference type="SUPFAM" id="SSF51182">
    <property type="entry name" value="RmlC-like cupins"/>
    <property type="match status" value="1"/>
</dbReference>
<accession>A0A166Z8N6</accession>
<reference evidence="2 3" key="1">
    <citation type="journal article" date="2016" name="Genome Biol. Evol.">
        <title>Divergent and convergent evolution of fungal pathogenicity.</title>
        <authorList>
            <person name="Shang Y."/>
            <person name="Xiao G."/>
            <person name="Zheng P."/>
            <person name="Cen K."/>
            <person name="Zhan S."/>
            <person name="Wang C."/>
        </authorList>
    </citation>
    <scope>NUCLEOTIDE SEQUENCE [LARGE SCALE GENOMIC DNA]</scope>
    <source>
        <strain evidence="2 3">RCEF 4871</strain>
    </source>
</reference>
<dbReference type="InterPro" id="IPR014710">
    <property type="entry name" value="RmlC-like_jellyroll"/>
</dbReference>
<proteinExistence type="predicted"/>
<dbReference type="PANTHER" id="PTHR38599">
    <property type="entry name" value="CUPIN DOMAIN PROTEIN (AFU_ORTHOLOGUE AFUA_3G13620)"/>
    <property type="match status" value="1"/>
</dbReference>
<feature type="domain" description="Cupin type-2" evidence="1">
    <location>
        <begin position="42"/>
        <end position="110"/>
    </location>
</feature>
<dbReference type="PANTHER" id="PTHR38599:SF1">
    <property type="entry name" value="CUPIN DOMAIN PROTEIN (AFU_ORTHOLOGUE AFUA_3G13620)"/>
    <property type="match status" value="1"/>
</dbReference>
<gene>
    <name evidence="2" type="ORF">NOR_07038</name>
</gene>
<dbReference type="Pfam" id="PF07883">
    <property type="entry name" value="Cupin_2"/>
    <property type="match status" value="1"/>
</dbReference>